<comment type="caution">
    <text evidence="2">The sequence shown here is derived from an EMBL/GenBank/DDBJ whole genome shotgun (WGS) entry which is preliminary data.</text>
</comment>
<dbReference type="AlphaFoldDB" id="A0AAI9TBZ1"/>
<feature type="region of interest" description="Disordered" evidence="1">
    <location>
        <begin position="52"/>
        <end position="72"/>
    </location>
</feature>
<reference evidence="2" key="2">
    <citation type="journal article" date="2016" name="Fungal Biol.">
        <title>Ochratoxin A production by Penicillium thymicola.</title>
        <authorList>
            <person name="Nguyen H.D.T."/>
            <person name="McMullin D.R."/>
            <person name="Ponomareva E."/>
            <person name="Riley R."/>
            <person name="Pomraning K.R."/>
            <person name="Baker S.E."/>
            <person name="Seifert K.A."/>
        </authorList>
    </citation>
    <scope>NUCLEOTIDE SEQUENCE</scope>
    <source>
        <strain evidence="2">DAOM 180753</strain>
    </source>
</reference>
<organism evidence="2 3">
    <name type="scientific">Penicillium thymicola</name>
    <dbReference type="NCBI Taxonomy" id="293382"/>
    <lineage>
        <taxon>Eukaryota</taxon>
        <taxon>Fungi</taxon>
        <taxon>Dikarya</taxon>
        <taxon>Ascomycota</taxon>
        <taxon>Pezizomycotina</taxon>
        <taxon>Eurotiomycetes</taxon>
        <taxon>Eurotiomycetidae</taxon>
        <taxon>Eurotiales</taxon>
        <taxon>Aspergillaceae</taxon>
        <taxon>Penicillium</taxon>
    </lineage>
</organism>
<evidence type="ECO:0000313" key="2">
    <source>
        <dbReference type="EMBL" id="KAJ9484510.1"/>
    </source>
</evidence>
<keyword evidence="3" id="KW-1185">Reference proteome</keyword>
<accession>A0AAI9TBZ1</accession>
<dbReference type="Proteomes" id="UP001227192">
    <property type="component" value="Unassembled WGS sequence"/>
</dbReference>
<gene>
    <name evidence="2" type="ORF">VN97_g8861</name>
</gene>
<name>A0AAI9TBZ1_PENTH</name>
<dbReference type="EMBL" id="LACB01000334">
    <property type="protein sequence ID" value="KAJ9484510.1"/>
    <property type="molecule type" value="Genomic_DNA"/>
</dbReference>
<protein>
    <submittedName>
        <fullName evidence="2">Uncharacterized protein</fullName>
    </submittedName>
</protein>
<evidence type="ECO:0000313" key="3">
    <source>
        <dbReference type="Proteomes" id="UP001227192"/>
    </source>
</evidence>
<sequence length="86" mass="9497">MDLAVLHSFIQRQRLDIWGESETLEKSTCEYGVSSVELVVFVFLPICPSPGVGPSEGPREKSQEKQSPPSLIPCNSALCSHWKIPV</sequence>
<evidence type="ECO:0000256" key="1">
    <source>
        <dbReference type="SAM" id="MobiDB-lite"/>
    </source>
</evidence>
<proteinExistence type="predicted"/>
<reference evidence="2" key="1">
    <citation type="submission" date="2015-06" db="EMBL/GenBank/DDBJ databases">
        <authorList>
            <person name="Nguyen H."/>
        </authorList>
    </citation>
    <scope>NUCLEOTIDE SEQUENCE</scope>
    <source>
        <strain evidence="2">DAOM 180753</strain>
    </source>
</reference>